<accession>A0ABN7VCA8</accession>
<evidence type="ECO:0000313" key="2">
    <source>
        <dbReference type="Proteomes" id="UP000789901"/>
    </source>
</evidence>
<evidence type="ECO:0000313" key="1">
    <source>
        <dbReference type="EMBL" id="CAG8756799.1"/>
    </source>
</evidence>
<reference evidence="1 2" key="1">
    <citation type="submission" date="2021-06" db="EMBL/GenBank/DDBJ databases">
        <authorList>
            <person name="Kallberg Y."/>
            <person name="Tangrot J."/>
            <person name="Rosling A."/>
        </authorList>
    </citation>
    <scope>NUCLEOTIDE SEQUENCE [LARGE SCALE GENOMIC DNA]</scope>
    <source>
        <strain evidence="1 2">120-4 pot B 10/14</strain>
    </source>
</reference>
<dbReference type="Proteomes" id="UP000789901">
    <property type="component" value="Unassembled WGS sequence"/>
</dbReference>
<name>A0ABN7VCA8_GIGMA</name>
<sequence>MTVSNGWSFRRVENPDSLAIFKFLNLKIALSAHKKLSRKVLDKAITEFMSKIEETAQKDLVGITVTLDAQDISSERVHAQDVIFKIEEAQKLNKLKELYESTSTTFLLNPSKNVPSTLTSSISDDDSDENNLLDLESNNIYELQEHPVD</sequence>
<dbReference type="EMBL" id="CAJVQB010012614">
    <property type="protein sequence ID" value="CAG8756799.1"/>
    <property type="molecule type" value="Genomic_DNA"/>
</dbReference>
<proteinExistence type="predicted"/>
<comment type="caution">
    <text evidence="1">The sequence shown here is derived from an EMBL/GenBank/DDBJ whole genome shotgun (WGS) entry which is preliminary data.</text>
</comment>
<protein>
    <submittedName>
        <fullName evidence="1">39465_t:CDS:1</fullName>
    </submittedName>
</protein>
<gene>
    <name evidence="1" type="ORF">GMARGA_LOCUS17009</name>
</gene>
<keyword evidence="2" id="KW-1185">Reference proteome</keyword>
<organism evidence="1 2">
    <name type="scientific">Gigaspora margarita</name>
    <dbReference type="NCBI Taxonomy" id="4874"/>
    <lineage>
        <taxon>Eukaryota</taxon>
        <taxon>Fungi</taxon>
        <taxon>Fungi incertae sedis</taxon>
        <taxon>Mucoromycota</taxon>
        <taxon>Glomeromycotina</taxon>
        <taxon>Glomeromycetes</taxon>
        <taxon>Diversisporales</taxon>
        <taxon>Gigasporaceae</taxon>
        <taxon>Gigaspora</taxon>
    </lineage>
</organism>